<feature type="transmembrane region" description="Helical" evidence="1">
    <location>
        <begin position="96"/>
        <end position="116"/>
    </location>
</feature>
<keyword evidence="1" id="KW-0472">Membrane</keyword>
<proteinExistence type="predicted"/>
<sequence>MNDILSDLSEAFGYALNADPLTVLLPLAIVAIAQGLRADGIGAVFSNTTRGLVWFSLLVVLVGGLMADDRFEVAGWQARAEDAWNELMGIRFMEVMGFWLLLFAGIVVVSIVRSIVRR</sequence>
<keyword evidence="1" id="KW-0812">Transmembrane</keyword>
<comment type="caution">
    <text evidence="2">The sequence shown here is derived from an EMBL/GenBank/DDBJ whole genome shotgun (WGS) entry which is preliminary data.</text>
</comment>
<dbReference type="EMBL" id="JBHRVA010000002">
    <property type="protein sequence ID" value="MFC3302234.1"/>
    <property type="molecule type" value="Genomic_DNA"/>
</dbReference>
<organism evidence="2 3">
    <name type="scientific">Parvularcula lutaonensis</name>
    <dbReference type="NCBI Taxonomy" id="491923"/>
    <lineage>
        <taxon>Bacteria</taxon>
        <taxon>Pseudomonadati</taxon>
        <taxon>Pseudomonadota</taxon>
        <taxon>Alphaproteobacteria</taxon>
        <taxon>Parvularculales</taxon>
        <taxon>Parvularculaceae</taxon>
        <taxon>Parvularcula</taxon>
    </lineage>
</organism>
<gene>
    <name evidence="2" type="ORF">ACFONP_05755</name>
</gene>
<evidence type="ECO:0000313" key="2">
    <source>
        <dbReference type="EMBL" id="MFC3302234.1"/>
    </source>
</evidence>
<reference evidence="3" key="1">
    <citation type="journal article" date="2019" name="Int. J. Syst. Evol. Microbiol.">
        <title>The Global Catalogue of Microorganisms (GCM) 10K type strain sequencing project: providing services to taxonomists for standard genome sequencing and annotation.</title>
        <authorList>
            <consortium name="The Broad Institute Genomics Platform"/>
            <consortium name="The Broad Institute Genome Sequencing Center for Infectious Disease"/>
            <person name="Wu L."/>
            <person name="Ma J."/>
        </authorList>
    </citation>
    <scope>NUCLEOTIDE SEQUENCE [LARGE SCALE GENOMIC DNA]</scope>
    <source>
        <strain evidence="3">KCTC 22245</strain>
    </source>
</reference>
<keyword evidence="3" id="KW-1185">Reference proteome</keyword>
<feature type="transmembrane region" description="Helical" evidence="1">
    <location>
        <begin position="12"/>
        <end position="36"/>
    </location>
</feature>
<evidence type="ECO:0000313" key="3">
    <source>
        <dbReference type="Proteomes" id="UP001595607"/>
    </source>
</evidence>
<dbReference type="RefSeq" id="WP_189570311.1">
    <property type="nucleotide sequence ID" value="NZ_BMXU01000001.1"/>
</dbReference>
<keyword evidence="1" id="KW-1133">Transmembrane helix</keyword>
<evidence type="ECO:0000256" key="1">
    <source>
        <dbReference type="SAM" id="Phobius"/>
    </source>
</evidence>
<protein>
    <submittedName>
        <fullName evidence="2">Uncharacterized protein</fullName>
    </submittedName>
</protein>
<accession>A0ABV7M9X3</accession>
<name>A0ABV7M9X3_9PROT</name>
<feature type="transmembrane region" description="Helical" evidence="1">
    <location>
        <begin position="48"/>
        <end position="67"/>
    </location>
</feature>
<dbReference type="Proteomes" id="UP001595607">
    <property type="component" value="Unassembled WGS sequence"/>
</dbReference>